<accession>A0A1H8MTH8</accession>
<feature type="transmembrane region" description="Helical" evidence="6">
    <location>
        <begin position="147"/>
        <end position="163"/>
    </location>
</feature>
<keyword evidence="3 6" id="KW-0812">Transmembrane</keyword>
<dbReference type="RefSeq" id="WP_090616868.1">
    <property type="nucleotide sequence ID" value="NZ_CP067124.1"/>
</dbReference>
<evidence type="ECO:0000256" key="3">
    <source>
        <dbReference type="ARBA" id="ARBA00022692"/>
    </source>
</evidence>
<name>A0A1H8MTH8_9RHOB</name>
<evidence type="ECO:0000259" key="7">
    <source>
        <dbReference type="Pfam" id="PF00892"/>
    </source>
</evidence>
<feature type="transmembrane region" description="Helical" evidence="6">
    <location>
        <begin position="98"/>
        <end position="117"/>
    </location>
</feature>
<dbReference type="Gene3D" id="1.10.3730.20">
    <property type="match status" value="1"/>
</dbReference>
<keyword evidence="4 6" id="KW-1133">Transmembrane helix</keyword>
<protein>
    <submittedName>
        <fullName evidence="8">Permease of the drug/metabolite transporter (DMT) superfamily</fullName>
    </submittedName>
</protein>
<comment type="similarity">
    <text evidence="2">Belongs to the drug/metabolite transporter (DMT) superfamily. 10 TMS drug/metabolite exporter (DME) (TC 2.A.7.3) family.</text>
</comment>
<keyword evidence="9" id="KW-1185">Reference proteome</keyword>
<evidence type="ECO:0000256" key="5">
    <source>
        <dbReference type="ARBA" id="ARBA00023136"/>
    </source>
</evidence>
<sequence>MRTPIISPIRRVRPASIRSQPHHSGDNLRGAVLMCLSMLGFTCNDAVMKFVTQDMPLYQAIALRGIVVILGILLIAWREGGLRLRVQPGARWPMLLRLIGELGSTLLFLNALTRMAIGDLSAIMQSLPLVVMLAGAWFFGETLGWRRMTAVLVGLLGVLIILRPGSDAFGIWSVVALGAMVMVALRDLATRTFGREVPSSTIAFYTAVGVTATGFALSLGQGWITPSLSHLLLLALAGAFLTVGYVTAVSAMRVGEMGYVAPFRYTSLLAAIILGLVVFGDWPDLWTWVGSGLVVGAGVYTIWREAQLGWGR</sequence>
<feature type="domain" description="EamA" evidence="7">
    <location>
        <begin position="29"/>
        <end position="162"/>
    </location>
</feature>
<feature type="transmembrane region" description="Helical" evidence="6">
    <location>
        <begin position="230"/>
        <end position="251"/>
    </location>
</feature>
<dbReference type="SUPFAM" id="SSF103481">
    <property type="entry name" value="Multidrug resistance efflux transporter EmrE"/>
    <property type="match status" value="2"/>
</dbReference>
<evidence type="ECO:0000256" key="1">
    <source>
        <dbReference type="ARBA" id="ARBA00004141"/>
    </source>
</evidence>
<feature type="transmembrane region" description="Helical" evidence="6">
    <location>
        <begin position="169"/>
        <end position="189"/>
    </location>
</feature>
<dbReference type="GO" id="GO:0016020">
    <property type="term" value="C:membrane"/>
    <property type="evidence" value="ECO:0007669"/>
    <property type="project" value="UniProtKB-SubCell"/>
</dbReference>
<feature type="transmembrane region" description="Helical" evidence="6">
    <location>
        <begin position="123"/>
        <end position="140"/>
    </location>
</feature>
<dbReference type="PANTHER" id="PTHR22911:SF6">
    <property type="entry name" value="SOLUTE CARRIER FAMILY 35 MEMBER G1"/>
    <property type="match status" value="1"/>
</dbReference>
<dbReference type="InterPro" id="IPR037185">
    <property type="entry name" value="EmrE-like"/>
</dbReference>
<dbReference type="OrthoDB" id="7165334at2"/>
<keyword evidence="5 6" id="KW-0472">Membrane</keyword>
<dbReference type="AlphaFoldDB" id="A0A1H8MTH8"/>
<comment type="subcellular location">
    <subcellularLocation>
        <location evidence="1">Membrane</location>
        <topology evidence="1">Multi-pass membrane protein</topology>
    </subcellularLocation>
</comment>
<evidence type="ECO:0000256" key="2">
    <source>
        <dbReference type="ARBA" id="ARBA00009853"/>
    </source>
</evidence>
<dbReference type="Pfam" id="PF00892">
    <property type="entry name" value="EamA"/>
    <property type="match status" value="2"/>
</dbReference>
<feature type="transmembrane region" description="Helical" evidence="6">
    <location>
        <begin position="285"/>
        <end position="303"/>
    </location>
</feature>
<dbReference type="STRING" id="34002.SAMN04489859_10456"/>
<feature type="transmembrane region" description="Helical" evidence="6">
    <location>
        <begin position="57"/>
        <end position="77"/>
    </location>
</feature>
<feature type="transmembrane region" description="Helical" evidence="6">
    <location>
        <begin position="201"/>
        <end position="224"/>
    </location>
</feature>
<reference evidence="8 9" key="1">
    <citation type="submission" date="2016-10" db="EMBL/GenBank/DDBJ databases">
        <authorList>
            <person name="de Groot N.N."/>
        </authorList>
    </citation>
    <scope>NUCLEOTIDE SEQUENCE [LARGE SCALE GENOMIC DNA]</scope>
    <source>
        <strain evidence="8 9">DSM 8512</strain>
    </source>
</reference>
<proteinExistence type="inferred from homology"/>
<feature type="domain" description="EamA" evidence="7">
    <location>
        <begin position="172"/>
        <end position="297"/>
    </location>
</feature>
<dbReference type="Proteomes" id="UP000199054">
    <property type="component" value="Unassembled WGS sequence"/>
</dbReference>
<dbReference type="PANTHER" id="PTHR22911">
    <property type="entry name" value="ACYL-MALONYL CONDENSING ENZYME-RELATED"/>
    <property type="match status" value="1"/>
</dbReference>
<dbReference type="InterPro" id="IPR000620">
    <property type="entry name" value="EamA_dom"/>
</dbReference>
<evidence type="ECO:0000256" key="4">
    <source>
        <dbReference type="ARBA" id="ARBA00022989"/>
    </source>
</evidence>
<evidence type="ECO:0000313" key="8">
    <source>
        <dbReference type="EMBL" id="SEO20544.1"/>
    </source>
</evidence>
<dbReference type="EMBL" id="FODE01000045">
    <property type="protein sequence ID" value="SEO20544.1"/>
    <property type="molecule type" value="Genomic_DNA"/>
</dbReference>
<feature type="transmembrane region" description="Helical" evidence="6">
    <location>
        <begin position="263"/>
        <end position="279"/>
    </location>
</feature>
<evidence type="ECO:0000256" key="6">
    <source>
        <dbReference type="SAM" id="Phobius"/>
    </source>
</evidence>
<gene>
    <name evidence="8" type="ORF">SAMN04489859_10456</name>
</gene>
<organism evidence="8 9">
    <name type="scientific">Paracoccus alcaliphilus</name>
    <dbReference type="NCBI Taxonomy" id="34002"/>
    <lineage>
        <taxon>Bacteria</taxon>
        <taxon>Pseudomonadati</taxon>
        <taxon>Pseudomonadota</taxon>
        <taxon>Alphaproteobacteria</taxon>
        <taxon>Rhodobacterales</taxon>
        <taxon>Paracoccaceae</taxon>
        <taxon>Paracoccus</taxon>
    </lineage>
</organism>
<evidence type="ECO:0000313" key="9">
    <source>
        <dbReference type="Proteomes" id="UP000199054"/>
    </source>
</evidence>